<gene>
    <name evidence="1" type="ORF">METZ01_LOCUS393778</name>
</gene>
<sequence length="42" mass="4778">EEVGGFGVLLAMGHEWSPLDKWQTSMELLANEVMPKVEDLKY</sequence>
<name>A0A382V360_9ZZZZ</name>
<organism evidence="1">
    <name type="scientific">marine metagenome</name>
    <dbReference type="NCBI Taxonomy" id="408172"/>
    <lineage>
        <taxon>unclassified sequences</taxon>
        <taxon>metagenomes</taxon>
        <taxon>ecological metagenomes</taxon>
    </lineage>
</organism>
<dbReference type="EMBL" id="UINC01148815">
    <property type="protein sequence ID" value="SVD40924.1"/>
    <property type="molecule type" value="Genomic_DNA"/>
</dbReference>
<proteinExistence type="predicted"/>
<reference evidence="1" key="1">
    <citation type="submission" date="2018-05" db="EMBL/GenBank/DDBJ databases">
        <authorList>
            <person name="Lanie J.A."/>
            <person name="Ng W.-L."/>
            <person name="Kazmierczak K.M."/>
            <person name="Andrzejewski T.M."/>
            <person name="Davidsen T.M."/>
            <person name="Wayne K.J."/>
            <person name="Tettelin H."/>
            <person name="Glass J.I."/>
            <person name="Rusch D."/>
            <person name="Podicherti R."/>
            <person name="Tsui H.-C.T."/>
            <person name="Winkler M.E."/>
        </authorList>
    </citation>
    <scope>NUCLEOTIDE SEQUENCE</scope>
</reference>
<accession>A0A382V360</accession>
<evidence type="ECO:0000313" key="1">
    <source>
        <dbReference type="EMBL" id="SVD40924.1"/>
    </source>
</evidence>
<dbReference type="AlphaFoldDB" id="A0A382V360"/>
<protein>
    <submittedName>
        <fullName evidence="1">Uncharacterized protein</fullName>
    </submittedName>
</protein>
<feature type="non-terminal residue" evidence="1">
    <location>
        <position position="1"/>
    </location>
</feature>